<name>A0A1I8JH95_9PLAT</name>
<dbReference type="AlphaFoldDB" id="A0A1I8JH95"/>
<evidence type="ECO:0000259" key="2">
    <source>
        <dbReference type="Pfam" id="PF10312"/>
    </source>
</evidence>
<feature type="compositionally biased region" description="Basic and acidic residues" evidence="1">
    <location>
        <begin position="262"/>
        <end position="273"/>
    </location>
</feature>
<dbReference type="Proteomes" id="UP000095280">
    <property type="component" value="Unplaced"/>
</dbReference>
<evidence type="ECO:0000313" key="4">
    <source>
        <dbReference type="WBParaSite" id="maker-uti_cns_0047791-snap-gene-0.6-mRNA-1"/>
    </source>
</evidence>
<feature type="compositionally biased region" description="Low complexity" evidence="1">
    <location>
        <begin position="229"/>
        <end position="238"/>
    </location>
</feature>
<evidence type="ECO:0000313" key="3">
    <source>
        <dbReference type="Proteomes" id="UP000095280"/>
    </source>
</evidence>
<dbReference type="WBParaSite" id="maker-uti_cns_0047791-snap-gene-0.6-mRNA-1">
    <property type="protein sequence ID" value="maker-uti_cns_0047791-snap-gene-0.6-mRNA-1"/>
    <property type="gene ID" value="maker-uti_cns_0047791-snap-gene-0.6"/>
</dbReference>
<feature type="compositionally biased region" description="Basic and acidic residues" evidence="1">
    <location>
        <begin position="290"/>
        <end position="300"/>
    </location>
</feature>
<feature type="compositionally biased region" description="Polar residues" evidence="1">
    <location>
        <begin position="219"/>
        <end position="228"/>
    </location>
</feature>
<feature type="compositionally biased region" description="Basic residues" evidence="1">
    <location>
        <begin position="204"/>
        <end position="217"/>
    </location>
</feature>
<evidence type="ECO:0000256" key="1">
    <source>
        <dbReference type="SAM" id="MobiDB-lite"/>
    </source>
</evidence>
<feature type="region of interest" description="Disordered" evidence="1">
    <location>
        <begin position="175"/>
        <end position="239"/>
    </location>
</feature>
<feature type="region of interest" description="Disordered" evidence="1">
    <location>
        <begin position="1"/>
        <end position="52"/>
    </location>
</feature>
<feature type="compositionally biased region" description="Basic and acidic residues" evidence="1">
    <location>
        <begin position="1"/>
        <end position="47"/>
    </location>
</feature>
<feature type="region of interest" description="Disordered" evidence="1">
    <location>
        <begin position="255"/>
        <end position="300"/>
    </location>
</feature>
<proteinExistence type="predicted"/>
<organism evidence="3 4">
    <name type="scientific">Macrostomum lignano</name>
    <dbReference type="NCBI Taxonomy" id="282301"/>
    <lineage>
        <taxon>Eukaryota</taxon>
        <taxon>Metazoa</taxon>
        <taxon>Spiralia</taxon>
        <taxon>Lophotrochozoa</taxon>
        <taxon>Platyhelminthes</taxon>
        <taxon>Rhabditophora</taxon>
        <taxon>Macrostomorpha</taxon>
        <taxon>Macrostomida</taxon>
        <taxon>Macrostomidae</taxon>
        <taxon>Macrostomum</taxon>
    </lineage>
</organism>
<accession>A0A1I8JH95</accession>
<dbReference type="InterPro" id="IPR018816">
    <property type="entry name" value="Cactin_central"/>
</dbReference>
<keyword evidence="3" id="KW-1185">Reference proteome</keyword>
<sequence>MADVERKAAENRAELEKVRERCRQNELEREARLKEQEQEQRDRESEKLSPVVAAGGRVPLEAGAGQIGHPHSRRPRQAIDLLGRISGIKIKRDDGADDNDDEFDEDESLAFLDAIRRTALLTGLSGQVGPAQLAALEDSVSARICAAGPGTDLAYWEEMVDKVKVAKAKATLQEQRQSADQGAEVDDPEVAAASATGSDGNQQRRLRRKAGGRHRRVSPMTTRPSSRGKQQQKQQQQQCSRLLMRTILWSIFAGKTRSGHGRRSDSDQLERRVGQAGASPAVRLATRQRPRPEEKTEESLRVKTPGLGGLVRPAEAKEAAGYKFNIFLPGSAGQTSKAAQLDSTEPCKDDPQICHPAASLLGRLYGKTWLFKIVRNEWDTSFRHGFRCPVCC</sequence>
<dbReference type="Pfam" id="PF10312">
    <property type="entry name" value="Cactin_mid"/>
    <property type="match status" value="1"/>
</dbReference>
<feature type="domain" description="Splicing factor cactin central" evidence="2">
    <location>
        <begin position="131"/>
        <end position="174"/>
    </location>
</feature>
<reference evidence="4" key="1">
    <citation type="submission" date="2016-11" db="UniProtKB">
        <authorList>
            <consortium name="WormBaseParasite"/>
        </authorList>
    </citation>
    <scope>IDENTIFICATION</scope>
</reference>
<protein>
    <submittedName>
        <fullName evidence="4">Cactin_mid domain-containing protein</fullName>
    </submittedName>
</protein>